<evidence type="ECO:0000256" key="1">
    <source>
        <dbReference type="SAM" id="MobiDB-lite"/>
    </source>
</evidence>
<proteinExistence type="predicted"/>
<keyword evidence="4" id="KW-1185">Reference proteome</keyword>
<evidence type="ECO:0000313" key="4">
    <source>
        <dbReference type="Proteomes" id="UP000785200"/>
    </source>
</evidence>
<protein>
    <recommendedName>
        <fullName evidence="2">Ubiquitin-like domain-containing protein</fullName>
    </recommendedName>
</protein>
<feature type="compositionally biased region" description="Polar residues" evidence="1">
    <location>
        <begin position="35"/>
        <end position="60"/>
    </location>
</feature>
<dbReference type="PANTHER" id="PTHR13169">
    <property type="entry name" value="UBIQUITIN-LIKE PROTEIN 3 HCG-1 PROTEIN"/>
    <property type="match status" value="1"/>
</dbReference>
<sequence>MSSTPQSSGFIPVEMSELDNSKREEGAGSGLLNDVSITTSPMTSDFPVTSGSLDMASENTRPAEPSKNAISTADPSNVLLSRSSNEGVASGSTTAAADPSSSNPTPITRLDSVAIGPSTDAPAPQPHVTASDAGPVLIITLLLTSGARHPYKIDEKYLTKRNVSVPGVTEGGKRDPFSISVYTLKELILREWREEWEAQPSSPSSIRLIFFGRLLDDKTPLKDCKFAADSANVVHMTVRPQDIVDEEDASKSKALARDREGGESTAGCRCVIL</sequence>
<dbReference type="AlphaFoldDB" id="A0A9P6VQT5"/>
<accession>A0A9P6VQT5</accession>
<dbReference type="EMBL" id="VNKQ01000002">
    <property type="protein sequence ID" value="KAG0653001.1"/>
    <property type="molecule type" value="Genomic_DNA"/>
</dbReference>
<gene>
    <name evidence="3" type="ORF">D0Z07_0531</name>
</gene>
<evidence type="ECO:0000259" key="2">
    <source>
        <dbReference type="PROSITE" id="PS50053"/>
    </source>
</evidence>
<comment type="caution">
    <text evidence="3">The sequence shown here is derived from an EMBL/GenBank/DDBJ whole genome shotgun (WGS) entry which is preliminary data.</text>
</comment>
<feature type="region of interest" description="Disordered" evidence="1">
    <location>
        <begin position="1"/>
        <end position="130"/>
    </location>
</feature>
<name>A0A9P6VQT5_9HELO</name>
<feature type="domain" description="Ubiquitin-like" evidence="2">
    <location>
        <begin position="180"/>
        <end position="230"/>
    </location>
</feature>
<dbReference type="InterPro" id="IPR039540">
    <property type="entry name" value="UBL3-like_ubiquitin_dom"/>
</dbReference>
<dbReference type="SUPFAM" id="SSF54236">
    <property type="entry name" value="Ubiquitin-like"/>
    <property type="match status" value="1"/>
</dbReference>
<dbReference type="Proteomes" id="UP000785200">
    <property type="component" value="Unassembled WGS sequence"/>
</dbReference>
<evidence type="ECO:0000313" key="3">
    <source>
        <dbReference type="EMBL" id="KAG0653001.1"/>
    </source>
</evidence>
<dbReference type="Pfam" id="PF13881">
    <property type="entry name" value="Rad60-SLD_2"/>
    <property type="match status" value="1"/>
</dbReference>
<feature type="compositionally biased region" description="Polar residues" evidence="1">
    <location>
        <begin position="68"/>
        <end position="106"/>
    </location>
</feature>
<dbReference type="InterPro" id="IPR000626">
    <property type="entry name" value="Ubiquitin-like_dom"/>
</dbReference>
<dbReference type="PROSITE" id="PS50053">
    <property type="entry name" value="UBIQUITIN_2"/>
    <property type="match status" value="1"/>
</dbReference>
<dbReference type="Gene3D" id="3.10.20.90">
    <property type="entry name" value="Phosphatidylinositol 3-kinase Catalytic Subunit, Chain A, domain 1"/>
    <property type="match status" value="1"/>
</dbReference>
<organism evidence="3 4">
    <name type="scientific">Hyphodiscus hymeniophilus</name>
    <dbReference type="NCBI Taxonomy" id="353542"/>
    <lineage>
        <taxon>Eukaryota</taxon>
        <taxon>Fungi</taxon>
        <taxon>Dikarya</taxon>
        <taxon>Ascomycota</taxon>
        <taxon>Pezizomycotina</taxon>
        <taxon>Leotiomycetes</taxon>
        <taxon>Helotiales</taxon>
        <taxon>Hyphodiscaceae</taxon>
        <taxon>Hyphodiscus</taxon>
    </lineage>
</organism>
<dbReference type="OrthoDB" id="1043111at2759"/>
<dbReference type="InterPro" id="IPR029071">
    <property type="entry name" value="Ubiquitin-like_domsf"/>
</dbReference>
<reference evidence="3" key="1">
    <citation type="submission" date="2019-07" db="EMBL/GenBank/DDBJ databases">
        <title>Hyphodiscus hymeniophilus genome sequencing and assembly.</title>
        <authorList>
            <person name="Kramer G."/>
            <person name="Nodwell J."/>
        </authorList>
    </citation>
    <scope>NUCLEOTIDE SEQUENCE</scope>
    <source>
        <strain evidence="3">ATCC 34498</strain>
    </source>
</reference>
<dbReference type="InterPro" id="IPR040015">
    <property type="entry name" value="UBL3-like"/>
</dbReference>
<dbReference type="PANTHER" id="PTHR13169:SF0">
    <property type="entry name" value="UBIQUITIN-LIKE PROTEIN 3"/>
    <property type="match status" value="1"/>
</dbReference>